<dbReference type="EMBL" id="CP129674">
    <property type="protein sequence ID" value="XDS44053.1"/>
    <property type="molecule type" value="Genomic_DNA"/>
</dbReference>
<protein>
    <submittedName>
        <fullName evidence="1">Uncharacterized protein</fullName>
    </submittedName>
</protein>
<organism evidence="1">
    <name type="scientific">Bifidobacterium aquikefiricola</name>
    <dbReference type="NCBI Taxonomy" id="3059038"/>
    <lineage>
        <taxon>Bacteria</taxon>
        <taxon>Bacillati</taxon>
        <taxon>Actinomycetota</taxon>
        <taxon>Actinomycetes</taxon>
        <taxon>Bifidobacteriales</taxon>
        <taxon>Bifidobacteriaceae</taxon>
        <taxon>Bifidobacterium</taxon>
    </lineage>
</organism>
<name>A0AB39U5B6_9BIFI</name>
<evidence type="ECO:0000313" key="1">
    <source>
        <dbReference type="EMBL" id="XDS44053.1"/>
    </source>
</evidence>
<sequence length="115" mass="13061">MGYRYFTIVVHSEFPASVTLDWEGSPFTRPARDYASHIKVEDNPFMNRMVDSRRLTIDLKKEGQLTGTARVTCTCRLIRPGNATASIEFDYDASSNDTFKCILKDHCSGISIEQF</sequence>
<reference evidence="1" key="1">
    <citation type="submission" date="2023-07" db="EMBL/GenBank/DDBJ databases">
        <title>Bifidobacterium aquikefiriaerophilum sp. nov. and Bifidobacterium eccum sp. nov., isolated from water kefir.</title>
        <authorList>
            <person name="Breselge S."/>
            <person name="Bellassi P."/>
            <person name="Barcenilla C."/>
            <person name="Alvarez-Ordonez A."/>
            <person name="Morelli L."/>
            <person name="Cotter P.D."/>
        </authorList>
    </citation>
    <scope>NUCLEOTIDE SEQUENCE</scope>
    <source>
        <strain evidence="1">WK041_4_12</strain>
    </source>
</reference>
<dbReference type="KEGG" id="baqk:QN215_07195"/>
<proteinExistence type="predicted"/>
<dbReference type="AlphaFoldDB" id="A0AB39U5B6"/>
<dbReference type="RefSeq" id="WP_369343649.1">
    <property type="nucleotide sequence ID" value="NZ_CP129674.1"/>
</dbReference>
<accession>A0AB39U5B6</accession>
<gene>
    <name evidence="1" type="ORF">QN215_07195</name>
</gene>